<accession>A0A7W4IHC1</accession>
<organism evidence="1 2">
    <name type="scientific">Gluconacetobacter sacchari</name>
    <dbReference type="NCBI Taxonomy" id="92759"/>
    <lineage>
        <taxon>Bacteria</taxon>
        <taxon>Pseudomonadati</taxon>
        <taxon>Pseudomonadota</taxon>
        <taxon>Alphaproteobacteria</taxon>
        <taxon>Acetobacterales</taxon>
        <taxon>Acetobacteraceae</taxon>
        <taxon>Gluconacetobacter</taxon>
    </lineage>
</organism>
<proteinExistence type="predicted"/>
<evidence type="ECO:0000313" key="1">
    <source>
        <dbReference type="EMBL" id="MBB2162754.1"/>
    </source>
</evidence>
<dbReference type="RefSeq" id="WP_182999569.1">
    <property type="nucleotide sequence ID" value="NZ_JABEQJ010000053.1"/>
</dbReference>
<name>A0A7W4IHC1_9PROT</name>
<gene>
    <name evidence="1" type="ORF">HLH48_21890</name>
</gene>
<sequence length="134" mass="14742">EARSTAQYPLTRPSICNASFTLSPWKTRPGSIGAYEDVTQRDIIAIYDSSRDSRVIIDERLPDVGANLSGCSGGPVIVHYERNMTHHYCPVGMIIAGAKGEGTGLMADLDMFRFRRIHFIQPDGSILIPPSNSF</sequence>
<protein>
    <submittedName>
        <fullName evidence="1">Uncharacterized protein</fullName>
    </submittedName>
</protein>
<dbReference type="EMBL" id="JABEQJ010000053">
    <property type="protein sequence ID" value="MBB2162754.1"/>
    <property type="molecule type" value="Genomic_DNA"/>
</dbReference>
<feature type="non-terminal residue" evidence="1">
    <location>
        <position position="1"/>
    </location>
</feature>
<dbReference type="Proteomes" id="UP000589085">
    <property type="component" value="Unassembled WGS sequence"/>
</dbReference>
<comment type="caution">
    <text evidence="1">The sequence shown here is derived from an EMBL/GenBank/DDBJ whole genome shotgun (WGS) entry which is preliminary data.</text>
</comment>
<dbReference type="AlphaFoldDB" id="A0A7W4IHC1"/>
<evidence type="ECO:0000313" key="2">
    <source>
        <dbReference type="Proteomes" id="UP000589085"/>
    </source>
</evidence>
<reference evidence="1 2" key="1">
    <citation type="submission" date="2020-04" db="EMBL/GenBank/DDBJ databases">
        <title>Description of novel Gluconacetobacter.</title>
        <authorList>
            <person name="Sombolestani A."/>
        </authorList>
    </citation>
    <scope>NUCLEOTIDE SEQUENCE [LARGE SCALE GENOMIC DNA]</scope>
    <source>
        <strain evidence="1 2">LMG 19747</strain>
    </source>
</reference>